<evidence type="ECO:0000256" key="6">
    <source>
        <dbReference type="ARBA" id="ARBA00023141"/>
    </source>
</evidence>
<keyword evidence="13" id="KW-1185">Reference proteome</keyword>
<dbReference type="NCBIfam" id="TIGR01245">
    <property type="entry name" value="trpD"/>
    <property type="match status" value="1"/>
</dbReference>
<dbReference type="PANTHER" id="PTHR43285:SF2">
    <property type="entry name" value="ANTHRANILATE PHOSPHORIBOSYLTRANSFERASE"/>
    <property type="match status" value="1"/>
</dbReference>
<feature type="binding site" evidence="9">
    <location>
        <position position="123"/>
    </location>
    <ligand>
        <name>5-phospho-alpha-D-ribose 1-diphosphate</name>
        <dbReference type="ChEBI" id="CHEBI:58017"/>
    </ligand>
</feature>
<feature type="binding site" evidence="9">
    <location>
        <position position="114"/>
    </location>
    <ligand>
        <name>anthranilate</name>
        <dbReference type="ChEBI" id="CHEBI:16567"/>
        <label>1</label>
    </ligand>
</feature>
<dbReference type="Pfam" id="PF00591">
    <property type="entry name" value="Glycos_transf_3"/>
    <property type="match status" value="1"/>
</dbReference>
<dbReference type="RefSeq" id="WP_189051225.1">
    <property type="nucleotide sequence ID" value="NZ_BMJQ01000017.1"/>
</dbReference>
<dbReference type="InterPro" id="IPR036320">
    <property type="entry name" value="Glycosyl_Trfase_fam3_N_dom_sf"/>
</dbReference>
<dbReference type="GO" id="GO:0000162">
    <property type="term" value="P:L-tryptophan biosynthetic process"/>
    <property type="evidence" value="ECO:0007669"/>
    <property type="project" value="UniProtKB-UniRule"/>
</dbReference>
<proteinExistence type="inferred from homology"/>
<dbReference type="GO" id="GO:0000287">
    <property type="term" value="F:magnesium ion binding"/>
    <property type="evidence" value="ECO:0007669"/>
    <property type="project" value="UniProtKB-UniRule"/>
</dbReference>
<dbReference type="HAMAP" id="MF_00211">
    <property type="entry name" value="TrpD"/>
    <property type="match status" value="1"/>
</dbReference>
<keyword evidence="2 9" id="KW-0028">Amino-acid biosynthesis</keyword>
<comment type="caution">
    <text evidence="9">Lacks conserved residue(s) required for the propagation of feature annotation.</text>
</comment>
<feature type="domain" description="Glycosyl transferase family 3" evidence="10">
    <location>
        <begin position="78"/>
        <end position="325"/>
    </location>
</feature>
<feature type="binding site" evidence="9">
    <location>
        <begin position="111"/>
        <end position="119"/>
    </location>
    <ligand>
        <name>5-phospho-alpha-D-ribose 1-diphosphate</name>
        <dbReference type="ChEBI" id="CHEBI:58017"/>
    </ligand>
</feature>
<feature type="binding site" evidence="9">
    <location>
        <position position="227"/>
    </location>
    <ligand>
        <name>Mg(2+)</name>
        <dbReference type="ChEBI" id="CHEBI:18420"/>
        <label>2</label>
    </ligand>
</feature>
<dbReference type="PANTHER" id="PTHR43285">
    <property type="entry name" value="ANTHRANILATE PHOSPHORIBOSYLTRANSFERASE"/>
    <property type="match status" value="1"/>
</dbReference>
<evidence type="ECO:0000256" key="3">
    <source>
        <dbReference type="ARBA" id="ARBA00022676"/>
    </source>
</evidence>
<comment type="pathway">
    <text evidence="1 9">Amino-acid biosynthesis; L-tryptophan biosynthesis; L-tryptophan from chorismate: step 2/5.</text>
</comment>
<feature type="binding site" evidence="9">
    <location>
        <position position="169"/>
    </location>
    <ligand>
        <name>anthranilate</name>
        <dbReference type="ChEBI" id="CHEBI:16567"/>
        <label>2</label>
    </ligand>
</feature>
<dbReference type="GO" id="GO:0004048">
    <property type="term" value="F:anthranilate phosphoribosyltransferase activity"/>
    <property type="evidence" value="ECO:0007669"/>
    <property type="project" value="UniProtKB-UniRule"/>
</dbReference>
<feature type="binding site" evidence="9">
    <location>
        <position position="83"/>
    </location>
    <ligand>
        <name>5-phospho-alpha-D-ribose 1-diphosphate</name>
        <dbReference type="ChEBI" id="CHEBI:58017"/>
    </ligand>
</feature>
<evidence type="ECO:0000256" key="4">
    <source>
        <dbReference type="ARBA" id="ARBA00022679"/>
    </source>
</evidence>
<comment type="catalytic activity">
    <reaction evidence="7 9">
        <text>N-(5-phospho-beta-D-ribosyl)anthranilate + diphosphate = 5-phospho-alpha-D-ribose 1-diphosphate + anthranilate</text>
        <dbReference type="Rhea" id="RHEA:11768"/>
        <dbReference type="ChEBI" id="CHEBI:16567"/>
        <dbReference type="ChEBI" id="CHEBI:18277"/>
        <dbReference type="ChEBI" id="CHEBI:33019"/>
        <dbReference type="ChEBI" id="CHEBI:58017"/>
        <dbReference type="EC" id="2.4.2.18"/>
    </reaction>
</comment>
<keyword evidence="6 9" id="KW-0057">Aromatic amino acid biosynthesis</keyword>
<name>A0A8J3E611_9PROT</name>
<comment type="cofactor">
    <cofactor evidence="9">
        <name>Mg(2+)</name>
        <dbReference type="ChEBI" id="CHEBI:18420"/>
    </cofactor>
    <text evidence="9">Binds 2 magnesium ions per monomer.</text>
</comment>
<dbReference type="InterPro" id="IPR035902">
    <property type="entry name" value="Nuc_phospho_transferase"/>
</dbReference>
<evidence type="ECO:0000256" key="8">
    <source>
        <dbReference type="ARBA" id="ARBA00061188"/>
    </source>
</evidence>
<evidence type="ECO:0000256" key="2">
    <source>
        <dbReference type="ARBA" id="ARBA00022605"/>
    </source>
</evidence>
<evidence type="ECO:0000313" key="13">
    <source>
        <dbReference type="Proteomes" id="UP000646365"/>
    </source>
</evidence>
<feature type="binding site" evidence="9">
    <location>
        <begin position="86"/>
        <end position="87"/>
    </location>
    <ligand>
        <name>5-phospho-alpha-D-ribose 1-diphosphate</name>
        <dbReference type="ChEBI" id="CHEBI:58017"/>
    </ligand>
</feature>
<keyword evidence="4 9" id="KW-0808">Transferase</keyword>
<feature type="binding site" evidence="9">
    <location>
        <position position="83"/>
    </location>
    <ligand>
        <name>anthranilate</name>
        <dbReference type="ChEBI" id="CHEBI:16567"/>
        <label>1</label>
    </ligand>
</feature>
<comment type="function">
    <text evidence="9">Catalyzes the transfer of the phosphoribosyl group of 5-phosphorylribose-1-pyrophosphate (PRPP) to anthranilate to yield N-(5'-phosphoribosyl)-anthranilate (PRA).</text>
</comment>
<evidence type="ECO:0000313" key="12">
    <source>
        <dbReference type="EMBL" id="GGF40282.1"/>
    </source>
</evidence>
<dbReference type="FunFam" id="3.40.1030.10:FF:000002">
    <property type="entry name" value="Anthranilate phosphoribosyltransferase"/>
    <property type="match status" value="1"/>
</dbReference>
<reference evidence="12" key="1">
    <citation type="journal article" date="2014" name="Int. J. Syst. Evol. Microbiol.">
        <title>Complete genome sequence of Corynebacterium casei LMG S-19264T (=DSM 44701T), isolated from a smear-ripened cheese.</title>
        <authorList>
            <consortium name="US DOE Joint Genome Institute (JGI-PGF)"/>
            <person name="Walter F."/>
            <person name="Albersmeier A."/>
            <person name="Kalinowski J."/>
            <person name="Ruckert C."/>
        </authorList>
    </citation>
    <scope>NUCLEOTIDE SEQUENCE</scope>
    <source>
        <strain evidence="12">CGMCC 1.15725</strain>
    </source>
</reference>
<dbReference type="EC" id="2.4.2.18" evidence="9"/>
<dbReference type="AlphaFoldDB" id="A0A8J3E611"/>
<evidence type="ECO:0000256" key="1">
    <source>
        <dbReference type="ARBA" id="ARBA00004907"/>
    </source>
</evidence>
<comment type="caution">
    <text evidence="12">The sequence shown here is derived from an EMBL/GenBank/DDBJ whole genome shotgun (WGS) entry which is preliminary data.</text>
</comment>
<comment type="subunit">
    <text evidence="9">Homodimer.</text>
</comment>
<dbReference type="InterPro" id="IPR005940">
    <property type="entry name" value="Anthranilate_Pribosyl_Tfrase"/>
</dbReference>
<dbReference type="UniPathway" id="UPA00035">
    <property type="reaction ID" value="UER00041"/>
</dbReference>
<feature type="domain" description="Glycosyl transferase family 3 N-terminal" evidence="11">
    <location>
        <begin position="9"/>
        <end position="68"/>
    </location>
</feature>
<comment type="similarity">
    <text evidence="9">Belongs to the anthranilate phosphoribosyltransferase family.</text>
</comment>
<dbReference type="Proteomes" id="UP000646365">
    <property type="component" value="Unassembled WGS sequence"/>
</dbReference>
<dbReference type="Pfam" id="PF02885">
    <property type="entry name" value="Glycos_trans_3N"/>
    <property type="match status" value="1"/>
</dbReference>
<dbReference type="InterPro" id="IPR000312">
    <property type="entry name" value="Glycosyl_Trfase_fam3"/>
</dbReference>
<dbReference type="EMBL" id="BMJQ01000017">
    <property type="protein sequence ID" value="GGF40282.1"/>
    <property type="molecule type" value="Genomic_DNA"/>
</dbReference>
<dbReference type="InterPro" id="IPR017459">
    <property type="entry name" value="Glycosyl_Trfase_fam3_N_dom"/>
</dbReference>
<feature type="binding site" evidence="9">
    <location>
        <position position="228"/>
    </location>
    <ligand>
        <name>Mg(2+)</name>
        <dbReference type="ChEBI" id="CHEBI:18420"/>
        <label>1</label>
    </ligand>
</feature>
<keyword evidence="9" id="KW-0460">Magnesium</keyword>
<dbReference type="SUPFAM" id="SSF47648">
    <property type="entry name" value="Nucleoside phosphorylase/phosphoribosyltransferase N-terminal domain"/>
    <property type="match status" value="1"/>
</dbReference>
<organism evidence="12 13">
    <name type="scientific">Aliidongia dinghuensis</name>
    <dbReference type="NCBI Taxonomy" id="1867774"/>
    <lineage>
        <taxon>Bacteria</taxon>
        <taxon>Pseudomonadati</taxon>
        <taxon>Pseudomonadota</taxon>
        <taxon>Alphaproteobacteria</taxon>
        <taxon>Rhodospirillales</taxon>
        <taxon>Dongiaceae</taxon>
        <taxon>Aliidongia</taxon>
    </lineage>
</organism>
<feature type="binding site" evidence="9">
    <location>
        <position position="91"/>
    </location>
    <ligand>
        <name>5-phospho-alpha-D-ribose 1-diphosphate</name>
        <dbReference type="ChEBI" id="CHEBI:58017"/>
    </ligand>
</feature>
<reference evidence="12" key="2">
    <citation type="submission" date="2020-09" db="EMBL/GenBank/DDBJ databases">
        <authorList>
            <person name="Sun Q."/>
            <person name="Zhou Y."/>
        </authorList>
    </citation>
    <scope>NUCLEOTIDE SEQUENCE</scope>
    <source>
        <strain evidence="12">CGMCC 1.15725</strain>
    </source>
</reference>
<keyword evidence="5 9" id="KW-0822">Tryptophan biosynthesis</keyword>
<accession>A0A8J3E611</accession>
<keyword evidence="9" id="KW-0479">Metal-binding</keyword>
<evidence type="ECO:0000256" key="7">
    <source>
        <dbReference type="ARBA" id="ARBA00052328"/>
    </source>
</evidence>
<dbReference type="GO" id="GO:0005829">
    <property type="term" value="C:cytosol"/>
    <property type="evidence" value="ECO:0007669"/>
    <property type="project" value="TreeGrafter"/>
</dbReference>
<evidence type="ECO:0000259" key="10">
    <source>
        <dbReference type="Pfam" id="PF00591"/>
    </source>
</evidence>
<feature type="binding site" evidence="9">
    <location>
        <begin position="93"/>
        <end position="96"/>
    </location>
    <ligand>
        <name>5-phospho-alpha-D-ribose 1-diphosphate</name>
        <dbReference type="ChEBI" id="CHEBI:58017"/>
    </ligand>
</feature>
<feature type="binding site" evidence="9">
    <location>
        <position position="95"/>
    </location>
    <ligand>
        <name>Mg(2+)</name>
        <dbReference type="ChEBI" id="CHEBI:18420"/>
        <label>1</label>
    </ligand>
</feature>
<sequence length="342" mass="35596">MTQPNFKTWLAELANGKELDEQEAEAAFDMMMSGDATPSQMGAFLMALRLRGETVEEITGAARSMRARVLPIDAPPGAIDTCGTGGDSSGTFNISTASSLIIAACGVPVAKHGNRALSSKSGAADVLTALGVNIDAPMELVRQALWEINVGFLMAPRHHGAMRHVGPTRVELGTRTIFNLLGPLTNPAGVTRQVMGVFAAKWVTPLAEVLQRLGSEACWVVHGDGLDELTTAGTSHVAALRQGKIESFTLTAADAGLPQARREDLLGGTPEENAAMMRTLLGGAKGPIRDIVLLNSAAALLVGGKAADLRAGVKLAGEAIDSGAAARVLDRLIEITNSTETA</sequence>
<keyword evidence="3 9" id="KW-0328">Glycosyltransferase</keyword>
<dbReference type="SUPFAM" id="SSF52418">
    <property type="entry name" value="Nucleoside phosphorylase/phosphoribosyltransferase catalytic domain"/>
    <property type="match status" value="1"/>
</dbReference>
<comment type="similarity">
    <text evidence="8">In the C-terminal section; belongs to the anthranilate phosphoribosyltransferase family.</text>
</comment>
<evidence type="ECO:0000259" key="11">
    <source>
        <dbReference type="Pfam" id="PF02885"/>
    </source>
</evidence>
<dbReference type="Gene3D" id="3.40.1030.10">
    <property type="entry name" value="Nucleoside phosphorylase/phosphoribosyltransferase catalytic domain"/>
    <property type="match status" value="1"/>
</dbReference>
<gene>
    <name evidence="9 12" type="primary">trpD</name>
    <name evidence="12" type="ORF">GCM10011611_53360</name>
</gene>
<protein>
    <recommendedName>
        <fullName evidence="9">Anthranilate phosphoribosyltransferase</fullName>
        <ecNumber evidence="9">2.4.2.18</ecNumber>
    </recommendedName>
</protein>
<evidence type="ECO:0000256" key="5">
    <source>
        <dbReference type="ARBA" id="ARBA00022822"/>
    </source>
</evidence>
<feature type="binding site" evidence="9">
    <location>
        <position position="228"/>
    </location>
    <ligand>
        <name>Mg(2+)</name>
        <dbReference type="ChEBI" id="CHEBI:18420"/>
        <label>2</label>
    </ligand>
</feature>
<dbReference type="Gene3D" id="1.20.970.10">
    <property type="entry name" value="Transferase, Pyrimidine Nucleoside Phosphorylase, Chain C"/>
    <property type="match status" value="1"/>
</dbReference>
<evidence type="ECO:0000256" key="9">
    <source>
        <dbReference type="HAMAP-Rule" id="MF_00211"/>
    </source>
</evidence>